<dbReference type="STRING" id="662755.CRES_0513"/>
<accession>F8DYN4</accession>
<evidence type="ECO:0000313" key="3">
    <source>
        <dbReference type="Proteomes" id="UP000000492"/>
    </source>
</evidence>
<dbReference type="EMBL" id="CP002857">
    <property type="protein sequence ID" value="AEI08876.1"/>
    <property type="molecule type" value="Genomic_DNA"/>
</dbReference>
<keyword evidence="2" id="KW-0378">Hydrolase</keyword>
<proteinExistence type="predicted"/>
<dbReference type="PANTHER" id="PTHR46211:SF13">
    <property type="entry name" value="GLYCEROPHOSPHODIESTER PHOSPHODIESTERASE 1-RELATED"/>
    <property type="match status" value="1"/>
</dbReference>
<dbReference type="GO" id="GO:0006629">
    <property type="term" value="P:lipid metabolic process"/>
    <property type="evidence" value="ECO:0007669"/>
    <property type="project" value="InterPro"/>
</dbReference>
<dbReference type="EC" id="3.1.4.46" evidence="2"/>
<dbReference type="PROSITE" id="PS51704">
    <property type="entry name" value="GP_PDE"/>
    <property type="match status" value="1"/>
</dbReference>
<name>F8DYN4_CORRG</name>
<dbReference type="Pfam" id="PF03009">
    <property type="entry name" value="GDPD"/>
    <property type="match status" value="1"/>
</dbReference>
<evidence type="ECO:0000313" key="2">
    <source>
        <dbReference type="EMBL" id="AEI08876.1"/>
    </source>
</evidence>
<dbReference type="Proteomes" id="UP000000492">
    <property type="component" value="Chromosome"/>
</dbReference>
<evidence type="ECO:0000259" key="1">
    <source>
        <dbReference type="PROSITE" id="PS51704"/>
    </source>
</evidence>
<dbReference type="GO" id="GO:0008889">
    <property type="term" value="F:glycerophosphodiester phosphodiesterase activity"/>
    <property type="evidence" value="ECO:0007669"/>
    <property type="project" value="UniProtKB-EC"/>
</dbReference>
<dbReference type="HOGENOM" id="CLU_030006_3_0_11"/>
<dbReference type="eggNOG" id="COG0584">
    <property type="taxonomic scope" value="Bacteria"/>
</dbReference>
<keyword evidence="3" id="KW-1185">Reference proteome</keyword>
<dbReference type="InterPro" id="IPR017946">
    <property type="entry name" value="PLC-like_Pdiesterase_TIM-brl"/>
</dbReference>
<dbReference type="KEGG" id="crd:CRES_0513"/>
<reference evidence="2 3" key="1">
    <citation type="journal article" date="2012" name="BMC Genomics">
        <title>Complete genome sequence, lifestyle, and multi-drug resistance of the human pathogen Corynebacterium resistens DSM 45100 isolated from blood samples of a leukemia patient.</title>
        <authorList>
            <person name="Schroder J."/>
            <person name="Maus I."/>
            <person name="Meyer K."/>
            <person name="Wordemann S."/>
            <person name="Blom J."/>
            <person name="Jaenicke S."/>
            <person name="Schneider J."/>
            <person name="Trost E."/>
            <person name="Tauch A."/>
        </authorList>
    </citation>
    <scope>NUCLEOTIDE SEQUENCE [LARGE SCALE GENOMIC DNA]</scope>
    <source>
        <strain evidence="3">DSM 45100 / JCM 12819 / CCUG 50093 / GTC 2026 / SICGH 158</strain>
    </source>
</reference>
<protein>
    <submittedName>
        <fullName evidence="2">Glycerophosphoryl diester phosphodiesterase</fullName>
        <ecNumber evidence="2">3.1.4.46</ecNumber>
    </submittedName>
</protein>
<dbReference type="PANTHER" id="PTHR46211">
    <property type="entry name" value="GLYCEROPHOSPHORYL DIESTER PHOSPHODIESTERASE"/>
    <property type="match status" value="1"/>
</dbReference>
<sequence>MFCGKHGGVLRIKSMKIVAHRGASGERPEHTLAAYELAVERQADGMECDIRLTRDGQLICFHDRTIERTCVDSNLPRTTVISELTLAELQELNFGTPEEPAQVLTLRELLELFLQTRADGRGVASELFIETKHPNRYGPKVEYALQQELLRAGLADSEAVHLISFSPQSLVRFKMINPRIHRILLRREYQRMLNPGLEALHVVDAHGLSVARGKIRPDIIGRFGDGTYMWTADKEDDVRWAARRGVTWLATNYPGRARMWRDDEKQALPGN</sequence>
<dbReference type="AlphaFoldDB" id="F8DYN4"/>
<dbReference type="Gene3D" id="3.20.20.190">
    <property type="entry name" value="Phosphatidylinositol (PI) phosphodiesterase"/>
    <property type="match status" value="1"/>
</dbReference>
<dbReference type="InterPro" id="IPR030395">
    <property type="entry name" value="GP_PDE_dom"/>
</dbReference>
<dbReference type="SUPFAM" id="SSF51695">
    <property type="entry name" value="PLC-like phosphodiesterases"/>
    <property type="match status" value="1"/>
</dbReference>
<feature type="domain" description="GP-PDE" evidence="1">
    <location>
        <begin position="15"/>
        <end position="261"/>
    </location>
</feature>
<gene>
    <name evidence="2" type="primary">glpQ</name>
    <name evidence="2" type="ordered locus">CRES_0513</name>
</gene>
<organism evidence="2 3">
    <name type="scientific">Corynebacterium resistens (strain DSM 45100 / JCM 12819 / GTC 2026 / SICGH 158)</name>
    <dbReference type="NCBI Taxonomy" id="662755"/>
    <lineage>
        <taxon>Bacteria</taxon>
        <taxon>Bacillati</taxon>
        <taxon>Actinomycetota</taxon>
        <taxon>Actinomycetes</taxon>
        <taxon>Mycobacteriales</taxon>
        <taxon>Corynebacteriaceae</taxon>
        <taxon>Corynebacterium</taxon>
    </lineage>
</organism>